<comment type="caution">
    <text evidence="9">The sequence shown here is derived from an EMBL/GenBank/DDBJ whole genome shotgun (WGS) entry which is preliminary data.</text>
</comment>
<protein>
    <submittedName>
        <fullName evidence="9">Protein ycf2</fullName>
    </submittedName>
</protein>
<evidence type="ECO:0000256" key="3">
    <source>
        <dbReference type="ARBA" id="ARBA00009361"/>
    </source>
</evidence>
<gene>
    <name evidence="9" type="ORF">PHJA_000388800</name>
</gene>
<evidence type="ECO:0000313" key="9">
    <source>
        <dbReference type="EMBL" id="GFP82458.1"/>
    </source>
</evidence>
<comment type="subcellular location">
    <subcellularLocation>
        <location evidence="2">Plastid</location>
    </subcellularLocation>
</comment>
<evidence type="ECO:0000256" key="1">
    <source>
        <dbReference type="ARBA" id="ARBA00002329"/>
    </source>
</evidence>
<dbReference type="AlphaFoldDB" id="A0A830BBJ0"/>
<evidence type="ECO:0000313" key="10">
    <source>
        <dbReference type="Proteomes" id="UP000653305"/>
    </source>
</evidence>
<feature type="non-terminal residue" evidence="9">
    <location>
        <position position="1"/>
    </location>
</feature>
<evidence type="ECO:0000256" key="2">
    <source>
        <dbReference type="ARBA" id="ARBA00004474"/>
    </source>
</evidence>
<dbReference type="PANTHER" id="PTHR33078:SF100">
    <property type="entry name" value="PROTEIN YCF2"/>
    <property type="match status" value="1"/>
</dbReference>
<dbReference type="InterPro" id="IPR056777">
    <property type="entry name" value="Ycf2_N"/>
</dbReference>
<name>A0A830BBJ0_9LAMI</name>
<sequence length="62" mass="7095">NLISEISSKCLHNLLLSEETIHQNNESPFISTHMRSPKVREFLYSILFLLLVAGYLASYLSL</sequence>
<keyword evidence="10" id="KW-1185">Reference proteome</keyword>
<accession>A0A830BBJ0</accession>
<keyword evidence="7" id="KW-0472">Membrane</keyword>
<dbReference type="EMBL" id="BMAC01000044">
    <property type="protein sequence ID" value="GFP82458.1"/>
    <property type="molecule type" value="Genomic_DNA"/>
</dbReference>
<dbReference type="PANTHER" id="PTHR33078">
    <property type="entry name" value="PROTEIN YCF2-RELATED"/>
    <property type="match status" value="1"/>
</dbReference>
<comment type="similarity">
    <text evidence="3">Belongs to the Ycf2 family.</text>
</comment>
<dbReference type="Proteomes" id="UP000653305">
    <property type="component" value="Unassembled WGS sequence"/>
</dbReference>
<feature type="transmembrane region" description="Helical" evidence="7">
    <location>
        <begin position="42"/>
        <end position="60"/>
    </location>
</feature>
<proteinExistence type="inferred from homology"/>
<evidence type="ECO:0000256" key="7">
    <source>
        <dbReference type="SAM" id="Phobius"/>
    </source>
</evidence>
<feature type="domain" description="Ycf2 N-terminal" evidence="8">
    <location>
        <begin position="1"/>
        <end position="57"/>
    </location>
</feature>
<keyword evidence="4" id="KW-0934">Plastid</keyword>
<dbReference type="OrthoDB" id="1852053at2759"/>
<dbReference type="Pfam" id="PF05695">
    <property type="entry name" value="Ycf2"/>
    <property type="match status" value="1"/>
</dbReference>
<evidence type="ECO:0000256" key="4">
    <source>
        <dbReference type="ARBA" id="ARBA00022640"/>
    </source>
</evidence>
<organism evidence="9 10">
    <name type="scientific">Phtheirospermum japonicum</name>
    <dbReference type="NCBI Taxonomy" id="374723"/>
    <lineage>
        <taxon>Eukaryota</taxon>
        <taxon>Viridiplantae</taxon>
        <taxon>Streptophyta</taxon>
        <taxon>Embryophyta</taxon>
        <taxon>Tracheophyta</taxon>
        <taxon>Spermatophyta</taxon>
        <taxon>Magnoliopsida</taxon>
        <taxon>eudicotyledons</taxon>
        <taxon>Gunneridae</taxon>
        <taxon>Pentapetalae</taxon>
        <taxon>asterids</taxon>
        <taxon>lamiids</taxon>
        <taxon>Lamiales</taxon>
        <taxon>Orobanchaceae</taxon>
        <taxon>Orobanchaceae incertae sedis</taxon>
        <taxon>Phtheirospermum</taxon>
    </lineage>
</organism>
<comment type="function">
    <text evidence="1">Probable ATPase of unknown function. Its presence in a non-photosynthetic plant (Epifagus virginiana) and experiments in tobacco indicate that it has an essential function which is probably not related to photosynthesis.</text>
</comment>
<keyword evidence="6" id="KW-0067">ATP-binding</keyword>
<keyword evidence="7" id="KW-0812">Transmembrane</keyword>
<evidence type="ECO:0000259" key="8">
    <source>
        <dbReference type="Pfam" id="PF05695"/>
    </source>
</evidence>
<evidence type="ECO:0000256" key="6">
    <source>
        <dbReference type="ARBA" id="ARBA00022840"/>
    </source>
</evidence>
<dbReference type="GO" id="GO:0005524">
    <property type="term" value="F:ATP binding"/>
    <property type="evidence" value="ECO:0007669"/>
    <property type="project" value="UniProtKB-KW"/>
</dbReference>
<evidence type="ECO:0000256" key="5">
    <source>
        <dbReference type="ARBA" id="ARBA00022741"/>
    </source>
</evidence>
<dbReference type="GO" id="GO:0009536">
    <property type="term" value="C:plastid"/>
    <property type="evidence" value="ECO:0007669"/>
    <property type="project" value="UniProtKB-SubCell"/>
</dbReference>
<keyword evidence="5" id="KW-0547">Nucleotide-binding</keyword>
<reference evidence="9" key="1">
    <citation type="submission" date="2020-07" db="EMBL/GenBank/DDBJ databases">
        <title>Ethylene signaling mediates host invasion by parasitic plants.</title>
        <authorList>
            <person name="Yoshida S."/>
        </authorList>
    </citation>
    <scope>NUCLEOTIDE SEQUENCE</scope>
    <source>
        <strain evidence="9">Okayama</strain>
    </source>
</reference>
<keyword evidence="7" id="KW-1133">Transmembrane helix</keyword>